<evidence type="ECO:0000313" key="2">
    <source>
        <dbReference type="EMBL" id="VVC86248.1"/>
    </source>
</evidence>
<dbReference type="EMBL" id="FZQP02000002">
    <property type="protein sequence ID" value="VVC86248.1"/>
    <property type="molecule type" value="Genomic_DNA"/>
</dbReference>
<proteinExistence type="predicted"/>
<keyword evidence="1" id="KW-0732">Signal</keyword>
<feature type="chain" id="PRO_5022824192" evidence="1">
    <location>
        <begin position="22"/>
        <end position="123"/>
    </location>
</feature>
<dbReference type="Proteomes" id="UP000324832">
    <property type="component" value="Unassembled WGS sequence"/>
</dbReference>
<evidence type="ECO:0000313" key="3">
    <source>
        <dbReference type="Proteomes" id="UP000324832"/>
    </source>
</evidence>
<dbReference type="AlphaFoldDB" id="A0A5E4PMF5"/>
<accession>A0A5E4PMF5</accession>
<organism evidence="2 3">
    <name type="scientific">Leptidea sinapis</name>
    <dbReference type="NCBI Taxonomy" id="189913"/>
    <lineage>
        <taxon>Eukaryota</taxon>
        <taxon>Metazoa</taxon>
        <taxon>Ecdysozoa</taxon>
        <taxon>Arthropoda</taxon>
        <taxon>Hexapoda</taxon>
        <taxon>Insecta</taxon>
        <taxon>Pterygota</taxon>
        <taxon>Neoptera</taxon>
        <taxon>Endopterygota</taxon>
        <taxon>Lepidoptera</taxon>
        <taxon>Glossata</taxon>
        <taxon>Ditrysia</taxon>
        <taxon>Papilionoidea</taxon>
        <taxon>Pieridae</taxon>
        <taxon>Dismorphiinae</taxon>
        <taxon>Leptidea</taxon>
    </lineage>
</organism>
<protein>
    <submittedName>
        <fullName evidence="2">Uncharacterized protein</fullName>
    </submittedName>
</protein>
<feature type="signal peptide" evidence="1">
    <location>
        <begin position="1"/>
        <end position="21"/>
    </location>
</feature>
<reference evidence="2 3" key="1">
    <citation type="submission" date="2017-07" db="EMBL/GenBank/DDBJ databases">
        <authorList>
            <person name="Talla V."/>
            <person name="Backstrom N."/>
        </authorList>
    </citation>
    <scope>NUCLEOTIDE SEQUENCE [LARGE SCALE GENOMIC DNA]</scope>
</reference>
<name>A0A5E4PMF5_9NEOP</name>
<sequence>MKFSGILIFAFIFLFIYLAEACDVCNAREDKSWKFVKVSIPKRRFMARRESRRKNQLFLSDGGVKDQAKRTTLAPKVKTVLRQLRGSKHLKDNENYRYLVNKLKNIFRTSPPQSPRKCSKCKG</sequence>
<keyword evidence="3" id="KW-1185">Reference proteome</keyword>
<evidence type="ECO:0000256" key="1">
    <source>
        <dbReference type="SAM" id="SignalP"/>
    </source>
</evidence>
<gene>
    <name evidence="2" type="ORF">LSINAPIS_LOCUS104</name>
</gene>